<feature type="compositionally biased region" description="Basic and acidic residues" evidence="1">
    <location>
        <begin position="11"/>
        <end position="40"/>
    </location>
</feature>
<sequence>MAETQSGASRSADEKRPKEYWRERKLAQREGKTTRMKNKDGVGIRKRNKGKVASQWTQTEQQEQWLNYYMDPKSPSYANAYASAIRAGYSRWAATKMETKDCQKWVAEAKNMMRLTPEHLKQQLQMIVVNDISKDADKINAIKLLGKEHNMFVDKQVTAHIGIEEALKELDNL</sequence>
<protein>
    <submittedName>
        <fullName evidence="2">Terminase small subunit</fullName>
    </submittedName>
</protein>
<proteinExistence type="predicted"/>
<organism evidence="2">
    <name type="scientific">Podoviridae sp. ctdDI2</name>
    <dbReference type="NCBI Taxonomy" id="2826567"/>
    <lineage>
        <taxon>Viruses</taxon>
        <taxon>Duplodnaviria</taxon>
        <taxon>Heunggongvirae</taxon>
        <taxon>Uroviricota</taxon>
        <taxon>Caudoviricetes</taxon>
    </lineage>
</organism>
<evidence type="ECO:0000313" key="2">
    <source>
        <dbReference type="EMBL" id="DAD96758.1"/>
    </source>
</evidence>
<feature type="region of interest" description="Disordered" evidence="1">
    <location>
        <begin position="1"/>
        <end position="40"/>
    </location>
</feature>
<evidence type="ECO:0000256" key="1">
    <source>
        <dbReference type="SAM" id="MobiDB-lite"/>
    </source>
</evidence>
<name>A0A8S5NPU1_9CAUD</name>
<accession>A0A8S5NPU1</accession>
<reference evidence="2" key="1">
    <citation type="journal article" date="2021" name="Proc. Natl. Acad. Sci. U.S.A.">
        <title>A Catalog of Tens of Thousands of Viruses from Human Metagenomes Reveals Hidden Associations with Chronic Diseases.</title>
        <authorList>
            <person name="Tisza M.J."/>
            <person name="Buck C.B."/>
        </authorList>
    </citation>
    <scope>NUCLEOTIDE SEQUENCE</scope>
    <source>
        <strain evidence="2">CtdDI2</strain>
    </source>
</reference>
<dbReference type="EMBL" id="BK015224">
    <property type="protein sequence ID" value="DAD96758.1"/>
    <property type="molecule type" value="Genomic_DNA"/>
</dbReference>